<proteinExistence type="predicted"/>
<evidence type="ECO:0000313" key="2">
    <source>
        <dbReference type="Proteomes" id="UP001604277"/>
    </source>
</evidence>
<keyword evidence="2" id="KW-1185">Reference proteome</keyword>
<evidence type="ECO:0000313" key="1">
    <source>
        <dbReference type="EMBL" id="KAL2503131.1"/>
    </source>
</evidence>
<dbReference type="EMBL" id="JBFOLJ010000010">
    <property type="protein sequence ID" value="KAL2503131.1"/>
    <property type="molecule type" value="Genomic_DNA"/>
</dbReference>
<organism evidence="1 2">
    <name type="scientific">Forsythia ovata</name>
    <dbReference type="NCBI Taxonomy" id="205694"/>
    <lineage>
        <taxon>Eukaryota</taxon>
        <taxon>Viridiplantae</taxon>
        <taxon>Streptophyta</taxon>
        <taxon>Embryophyta</taxon>
        <taxon>Tracheophyta</taxon>
        <taxon>Spermatophyta</taxon>
        <taxon>Magnoliopsida</taxon>
        <taxon>eudicotyledons</taxon>
        <taxon>Gunneridae</taxon>
        <taxon>Pentapetalae</taxon>
        <taxon>asterids</taxon>
        <taxon>lamiids</taxon>
        <taxon>Lamiales</taxon>
        <taxon>Oleaceae</taxon>
        <taxon>Forsythieae</taxon>
        <taxon>Forsythia</taxon>
    </lineage>
</organism>
<dbReference type="Proteomes" id="UP001604277">
    <property type="component" value="Unassembled WGS sequence"/>
</dbReference>
<reference evidence="2" key="1">
    <citation type="submission" date="2024-07" db="EMBL/GenBank/DDBJ databases">
        <title>Two chromosome-level genome assemblies of Korean endemic species Abeliophyllum distichum and Forsythia ovata (Oleaceae).</title>
        <authorList>
            <person name="Jang H."/>
        </authorList>
    </citation>
    <scope>NUCLEOTIDE SEQUENCE [LARGE SCALE GENOMIC DNA]</scope>
</reference>
<accession>A0ABD1SRJ4</accession>
<sequence>MARNGSSNGVNRTAAVGGLFGVQMVLICAGEKQEMSLARSSVSCWSEVSRKWVQKLELERRQWAGVEENWRMRVFFGPQMVLLSAEKWMDLLLFSPALHFTHVTRTPHKQLVVFILPTMGRRSLLM</sequence>
<dbReference type="AlphaFoldDB" id="A0ABD1SRJ4"/>
<protein>
    <submittedName>
        <fullName evidence="1">Uncharacterized protein</fullName>
    </submittedName>
</protein>
<name>A0ABD1SRJ4_9LAMI</name>
<gene>
    <name evidence="1" type="ORF">Fot_36979</name>
</gene>
<comment type="caution">
    <text evidence="1">The sequence shown here is derived from an EMBL/GenBank/DDBJ whole genome shotgun (WGS) entry which is preliminary data.</text>
</comment>